<accession>A0A6N9QYI6</accession>
<name>A0A6N9QYI6_9MICC</name>
<evidence type="ECO:0000313" key="1">
    <source>
        <dbReference type="EMBL" id="NDO78239.1"/>
    </source>
</evidence>
<evidence type="ECO:0008006" key="3">
    <source>
        <dbReference type="Google" id="ProtNLM"/>
    </source>
</evidence>
<evidence type="ECO:0000313" key="2">
    <source>
        <dbReference type="Proteomes" id="UP000471026"/>
    </source>
</evidence>
<gene>
    <name evidence="1" type="ORF">GKZ75_08385</name>
</gene>
<dbReference type="Proteomes" id="UP000471026">
    <property type="component" value="Unassembled WGS sequence"/>
</dbReference>
<comment type="caution">
    <text evidence="1">The sequence shown here is derived from an EMBL/GenBank/DDBJ whole genome shotgun (WGS) entry which is preliminary data.</text>
</comment>
<dbReference type="EMBL" id="WMHZ01000010">
    <property type="protein sequence ID" value="NDO78239.1"/>
    <property type="molecule type" value="Genomic_DNA"/>
</dbReference>
<dbReference type="RefSeq" id="WP_162229605.1">
    <property type="nucleotide sequence ID" value="NZ_WMHZ01000010.1"/>
</dbReference>
<reference evidence="1 2" key="1">
    <citation type="submission" date="2019-11" db="EMBL/GenBank/DDBJ databases">
        <title>Draft genome sequence of Kocuria indica DP-K7, a methyl red degrading Actinobacterium.</title>
        <authorList>
            <person name="Kumaran S."/>
            <person name="Tischler D."/>
            <person name="Ngo A.C.R."/>
            <person name="Schultes F."/>
        </authorList>
    </citation>
    <scope>NUCLEOTIDE SEQUENCE [LARGE SCALE GENOMIC DNA]</scope>
    <source>
        <strain evidence="1 2">DP-K7</strain>
    </source>
</reference>
<organism evidence="1 2">
    <name type="scientific">Kocuria marina subsp. indica</name>
    <dbReference type="NCBI Taxonomy" id="1049583"/>
    <lineage>
        <taxon>Bacteria</taxon>
        <taxon>Bacillati</taxon>
        <taxon>Actinomycetota</taxon>
        <taxon>Actinomycetes</taxon>
        <taxon>Micrococcales</taxon>
        <taxon>Micrococcaceae</taxon>
        <taxon>Kocuria</taxon>
    </lineage>
</organism>
<sequence>MTSVAIKRPEVEIDRDFTIIRNAWARDGRLSLRARGLLLQLFSHRAGWEVTIESLMRVNPEGRNAIRAAIGELERHGYLKRQQQVSGGRYGGMDYIVCDPLISGVGKTDIGKTDVGEPAHKEDYSSEHHLKETLPALAAPERFDEFWAVYPRKKEKKRAQTAWKSAVKREPPEGIIAAAKNYAQERKNVKDGEQFTKHASTWLNNDCWEDYRANPVKASPVFWADAL</sequence>
<dbReference type="AlphaFoldDB" id="A0A6N9QYI6"/>
<protein>
    <recommendedName>
        <fullName evidence="3">Helix-turn-helix domain-containing protein</fullName>
    </recommendedName>
</protein>
<proteinExistence type="predicted"/>